<dbReference type="GO" id="GO:0004029">
    <property type="term" value="F:aldehyde dehydrogenase (NAD+) activity"/>
    <property type="evidence" value="ECO:0007669"/>
    <property type="project" value="UniProtKB-EC"/>
</dbReference>
<dbReference type="EMBL" id="MSFM01000004">
    <property type="protein sequence ID" value="PKY05663.1"/>
    <property type="molecule type" value="Genomic_DNA"/>
</dbReference>
<dbReference type="InterPro" id="IPR016160">
    <property type="entry name" value="Ald_DH_CS_CYS"/>
</dbReference>
<feature type="domain" description="Glutamine amidotransferase" evidence="7">
    <location>
        <begin position="27"/>
        <end position="196"/>
    </location>
</feature>
<dbReference type="FunFam" id="3.40.309.10:FF:000009">
    <property type="entry name" value="Aldehyde dehydrogenase A"/>
    <property type="match status" value="1"/>
</dbReference>
<comment type="caution">
    <text evidence="9">The sequence shown here is derived from an EMBL/GenBank/DDBJ whole genome shotgun (WGS) entry which is preliminary data.</text>
</comment>
<proteinExistence type="inferred from homology"/>
<accession>A0A2I1D729</accession>
<evidence type="ECO:0000256" key="2">
    <source>
        <dbReference type="ARBA" id="ARBA00023002"/>
    </source>
</evidence>
<dbReference type="PROSITE" id="PS00687">
    <property type="entry name" value="ALDEHYDE_DEHYDR_GLU"/>
    <property type="match status" value="1"/>
</dbReference>
<dbReference type="Proteomes" id="UP000234254">
    <property type="component" value="Unassembled WGS sequence"/>
</dbReference>
<dbReference type="EC" id="1.2.1.3" evidence="3"/>
<evidence type="ECO:0000256" key="6">
    <source>
        <dbReference type="RuleBase" id="RU003345"/>
    </source>
</evidence>
<dbReference type="InterPro" id="IPR029062">
    <property type="entry name" value="Class_I_gatase-like"/>
</dbReference>
<dbReference type="GeneID" id="36546873"/>
<dbReference type="Pfam" id="PF00171">
    <property type="entry name" value="Aldedh"/>
    <property type="match status" value="1"/>
</dbReference>
<dbReference type="InterPro" id="IPR016161">
    <property type="entry name" value="Ald_DH/histidinol_DH"/>
</dbReference>
<dbReference type="InterPro" id="IPR016162">
    <property type="entry name" value="Ald_DH_N"/>
</dbReference>
<dbReference type="InterPro" id="IPR029510">
    <property type="entry name" value="Ald_DH_CS_GLU"/>
</dbReference>
<evidence type="ECO:0000259" key="7">
    <source>
        <dbReference type="Pfam" id="PF00117"/>
    </source>
</evidence>
<keyword evidence="10" id="KW-1185">Reference proteome</keyword>
<dbReference type="SUPFAM" id="SSF53720">
    <property type="entry name" value="ALDH-like"/>
    <property type="match status" value="1"/>
</dbReference>
<protein>
    <recommendedName>
        <fullName evidence="3">aldehyde dehydrogenase (NAD(+))</fullName>
        <ecNumber evidence="3">1.2.1.3</ecNumber>
    </recommendedName>
</protein>
<dbReference type="InterPro" id="IPR016163">
    <property type="entry name" value="Ald_DH_C"/>
</dbReference>
<evidence type="ECO:0000256" key="3">
    <source>
        <dbReference type="ARBA" id="ARBA00024226"/>
    </source>
</evidence>
<dbReference type="Pfam" id="PF00117">
    <property type="entry name" value="GATase"/>
    <property type="match status" value="1"/>
</dbReference>
<comment type="catalytic activity">
    <reaction evidence="4">
        <text>an aldehyde + NAD(+) + H2O = a carboxylate + NADH + 2 H(+)</text>
        <dbReference type="Rhea" id="RHEA:16185"/>
        <dbReference type="ChEBI" id="CHEBI:15377"/>
        <dbReference type="ChEBI" id="CHEBI:15378"/>
        <dbReference type="ChEBI" id="CHEBI:17478"/>
        <dbReference type="ChEBI" id="CHEBI:29067"/>
        <dbReference type="ChEBI" id="CHEBI:57540"/>
        <dbReference type="ChEBI" id="CHEBI:57945"/>
        <dbReference type="EC" id="1.2.1.3"/>
    </reaction>
</comment>
<evidence type="ECO:0000259" key="8">
    <source>
        <dbReference type="Pfam" id="PF00171"/>
    </source>
</evidence>
<dbReference type="InterPro" id="IPR044992">
    <property type="entry name" value="ChyE-like"/>
</dbReference>
<reference evidence="9" key="1">
    <citation type="submission" date="2016-12" db="EMBL/GenBank/DDBJ databases">
        <title>The genomes of Aspergillus section Nigri reveals drivers in fungal speciation.</title>
        <authorList>
            <consortium name="DOE Joint Genome Institute"/>
            <person name="Vesth T.C."/>
            <person name="Nybo J."/>
            <person name="Theobald S."/>
            <person name="Brandl J."/>
            <person name="Frisvad J.C."/>
            <person name="Nielsen K.F."/>
            <person name="Lyhne E.K."/>
            <person name="Kogle M.E."/>
            <person name="Kuo A."/>
            <person name="Riley R."/>
            <person name="Clum A."/>
            <person name="Nolan M."/>
            <person name="Lipzen A."/>
            <person name="Salamov A."/>
            <person name="Henrissat B."/>
            <person name="Wiebenga A."/>
            <person name="De vries R.P."/>
            <person name="Grigoriev I.V."/>
            <person name="Mortensen U.H."/>
            <person name="Andersen M.R."/>
            <person name="Baker S.E."/>
        </authorList>
    </citation>
    <scope>NUCLEOTIDE SEQUENCE</scope>
    <source>
        <strain evidence="9">IBT 28561</strain>
    </source>
</reference>
<comment type="similarity">
    <text evidence="1 6">Belongs to the aldehyde dehydrogenase family.</text>
</comment>
<dbReference type="Gene3D" id="3.40.50.880">
    <property type="match status" value="1"/>
</dbReference>
<dbReference type="OrthoDB" id="310895at2759"/>
<dbReference type="CDD" id="cd01741">
    <property type="entry name" value="GATase1_1"/>
    <property type="match status" value="1"/>
</dbReference>
<evidence type="ECO:0000256" key="4">
    <source>
        <dbReference type="ARBA" id="ARBA00049194"/>
    </source>
</evidence>
<sequence length="703" mass="77612">MSLRIAVLECDTPIDPLRERYGTYGDFFERLLRTSLQELGKSETELQITKWNVVNNTNYPDPEQFDALLLSGSKYDAWSDEPWILSLTDYVKRIHMLQDKPIVGICFGHQIVARALGMRVGRSDAGWEIAVLPISLGEAGRKLFQRDTLSLHQMHRDIVIEVPKECVNLGSSVLCEVQGLYQPQRLLTVQGHPEYDEFVETKLIEMRTAAGIFDAELSRDGLARVGKAHDGVVNIFIMSNRIVTLSPSTNKSVFEHPGHSVEDARKIAVDSLNAFQSFKKSSLDERKALATKALGIIDANKETLAQELSAQMGRPIAFAIKEVETMLKRAEYLIGKADERLKDYQGEPESGFRRFLKKKPLGVTLLVTPWNYPYLVTINTLLPSLLAGNTVILRPSPQTPLVGERLHTYFTQAGFPPNVFQLLHVGSPDVLDAVVQIPEISFVSFTGSTAGGVRLREATAKRIIPVNLELGGNDPAYVRPDADLKYVAEQLVDGAVFNQGQSCCAIERVYVHADVHDEFVKEVQKELGSYKLGDPAATSTTVGPVISQAALKNIKAHIADALAKGAKNVTPANETFANPPAHGNYLAPVVLTGVNHEMEVMKEETFGPVIPIMSVSSDGEAVRLMNDSDYGLTASVWTKDIARGEELVEEIEAGTVYINRADYPSPDLAWIGWKNSGLGCTLGPHAFEAFYKLKSFHIREKQG</sequence>
<feature type="active site" evidence="5">
    <location>
        <position position="469"/>
    </location>
</feature>
<keyword evidence="2 6" id="KW-0560">Oxidoreductase</keyword>
<dbReference type="CDD" id="cd07102">
    <property type="entry name" value="ALDH_EDX86601"/>
    <property type="match status" value="1"/>
</dbReference>
<evidence type="ECO:0000313" key="9">
    <source>
        <dbReference type="EMBL" id="PKY05663.1"/>
    </source>
</evidence>
<dbReference type="AlphaFoldDB" id="A0A2I1D729"/>
<dbReference type="InterPro" id="IPR015590">
    <property type="entry name" value="Aldehyde_DH_dom"/>
</dbReference>
<dbReference type="RefSeq" id="XP_024694257.1">
    <property type="nucleotide sequence ID" value="XM_024839349.1"/>
</dbReference>
<dbReference type="Gene3D" id="3.40.309.10">
    <property type="entry name" value="Aldehyde Dehydrogenase, Chain A, domain 2"/>
    <property type="match status" value="1"/>
</dbReference>
<dbReference type="PROSITE" id="PS51273">
    <property type="entry name" value="GATASE_TYPE_1"/>
    <property type="match status" value="1"/>
</dbReference>
<evidence type="ECO:0000256" key="1">
    <source>
        <dbReference type="ARBA" id="ARBA00009986"/>
    </source>
</evidence>
<dbReference type="PANTHER" id="PTHR11699">
    <property type="entry name" value="ALDEHYDE DEHYDROGENASE-RELATED"/>
    <property type="match status" value="1"/>
</dbReference>
<feature type="domain" description="Aldehyde dehydrogenase" evidence="8">
    <location>
        <begin position="240"/>
        <end position="695"/>
    </location>
</feature>
<evidence type="ECO:0000313" key="10">
    <source>
        <dbReference type="Proteomes" id="UP000234254"/>
    </source>
</evidence>
<gene>
    <name evidence="9" type="ORF">P168DRAFT_309920</name>
</gene>
<dbReference type="Gene3D" id="3.40.605.10">
    <property type="entry name" value="Aldehyde Dehydrogenase, Chain A, domain 1"/>
    <property type="match status" value="1"/>
</dbReference>
<dbReference type="SUPFAM" id="SSF52317">
    <property type="entry name" value="Class I glutamine amidotransferase-like"/>
    <property type="match status" value="1"/>
</dbReference>
<dbReference type="PROSITE" id="PS00070">
    <property type="entry name" value="ALDEHYDE_DEHYDR_CYS"/>
    <property type="match status" value="1"/>
</dbReference>
<dbReference type="InterPro" id="IPR017926">
    <property type="entry name" value="GATASE"/>
</dbReference>
<name>A0A2I1D729_ASPC2</name>
<evidence type="ECO:0000256" key="5">
    <source>
        <dbReference type="PROSITE-ProRule" id="PRU10007"/>
    </source>
</evidence>
<dbReference type="VEuPathDB" id="FungiDB:P168DRAFT_309920"/>
<organism evidence="9 10">
    <name type="scientific">Aspergillus campestris (strain IBT 28561)</name>
    <dbReference type="NCBI Taxonomy" id="1392248"/>
    <lineage>
        <taxon>Eukaryota</taxon>
        <taxon>Fungi</taxon>
        <taxon>Dikarya</taxon>
        <taxon>Ascomycota</taxon>
        <taxon>Pezizomycotina</taxon>
        <taxon>Eurotiomycetes</taxon>
        <taxon>Eurotiomycetidae</taxon>
        <taxon>Eurotiales</taxon>
        <taxon>Aspergillaceae</taxon>
        <taxon>Aspergillus</taxon>
        <taxon>Aspergillus subgen. Circumdati</taxon>
    </lineage>
</organism>